<dbReference type="AlphaFoldDB" id="A0A7W5DZB1"/>
<feature type="transmembrane region" description="Helical" evidence="2">
    <location>
        <begin position="35"/>
        <end position="57"/>
    </location>
</feature>
<evidence type="ECO:0000313" key="4">
    <source>
        <dbReference type="Proteomes" id="UP000536179"/>
    </source>
</evidence>
<feature type="transmembrane region" description="Helical" evidence="2">
    <location>
        <begin position="397"/>
        <end position="417"/>
    </location>
</feature>
<protein>
    <submittedName>
        <fullName evidence="3">Tetratricopeptide (TPR) repeat protein</fullName>
    </submittedName>
</protein>
<evidence type="ECO:0000256" key="1">
    <source>
        <dbReference type="PROSITE-ProRule" id="PRU00339"/>
    </source>
</evidence>
<dbReference type="RefSeq" id="WP_184305667.1">
    <property type="nucleotide sequence ID" value="NZ_JACHXU010000010.1"/>
</dbReference>
<dbReference type="PANTHER" id="PTHR44395">
    <property type="match status" value="1"/>
</dbReference>
<dbReference type="PANTHER" id="PTHR44395:SF1">
    <property type="entry name" value="PROTEIN O-MANNOSYL-TRANSFERASE TMTC3"/>
    <property type="match status" value="1"/>
</dbReference>
<feature type="transmembrane region" description="Helical" evidence="2">
    <location>
        <begin position="138"/>
        <end position="157"/>
    </location>
</feature>
<keyword evidence="2" id="KW-0472">Membrane</keyword>
<accession>A0A7W5DZB1</accession>
<dbReference type="Pfam" id="PF13431">
    <property type="entry name" value="TPR_17"/>
    <property type="match status" value="1"/>
</dbReference>
<dbReference type="Proteomes" id="UP000536179">
    <property type="component" value="Unassembled WGS sequence"/>
</dbReference>
<name>A0A7W5DZB1_9BACT</name>
<feature type="repeat" description="TPR" evidence="1">
    <location>
        <begin position="543"/>
        <end position="576"/>
    </location>
</feature>
<keyword evidence="4" id="KW-1185">Reference proteome</keyword>
<keyword evidence="2" id="KW-0812">Transmembrane</keyword>
<reference evidence="3 4" key="1">
    <citation type="submission" date="2020-08" db="EMBL/GenBank/DDBJ databases">
        <title>Genomic Encyclopedia of Type Strains, Phase III (KMG-III): the genomes of soil and plant-associated and newly described type strains.</title>
        <authorList>
            <person name="Whitman W."/>
        </authorList>
    </citation>
    <scope>NUCLEOTIDE SEQUENCE [LARGE SCALE GENOMIC DNA]</scope>
    <source>
        <strain evidence="3 4">CECT 8075</strain>
    </source>
</reference>
<keyword evidence="2" id="KW-1133">Transmembrane helix</keyword>
<feature type="transmembrane region" description="Helical" evidence="2">
    <location>
        <begin position="237"/>
        <end position="257"/>
    </location>
</feature>
<dbReference type="PROSITE" id="PS50005">
    <property type="entry name" value="TPR"/>
    <property type="match status" value="4"/>
</dbReference>
<gene>
    <name evidence="3" type="ORF">FHS27_003120</name>
</gene>
<comment type="caution">
    <text evidence="3">The sequence shown here is derived from an EMBL/GenBank/DDBJ whole genome shotgun (WGS) entry which is preliminary data.</text>
</comment>
<feature type="repeat" description="TPR" evidence="1">
    <location>
        <begin position="441"/>
        <end position="474"/>
    </location>
</feature>
<evidence type="ECO:0000313" key="3">
    <source>
        <dbReference type="EMBL" id="MBB3207299.1"/>
    </source>
</evidence>
<feature type="repeat" description="TPR" evidence="1">
    <location>
        <begin position="509"/>
        <end position="542"/>
    </location>
</feature>
<dbReference type="InterPro" id="IPR011990">
    <property type="entry name" value="TPR-like_helical_dom_sf"/>
</dbReference>
<dbReference type="Pfam" id="PF13432">
    <property type="entry name" value="TPR_16"/>
    <property type="match status" value="2"/>
</dbReference>
<evidence type="ECO:0000256" key="2">
    <source>
        <dbReference type="SAM" id="Phobius"/>
    </source>
</evidence>
<dbReference type="Gene3D" id="1.25.40.10">
    <property type="entry name" value="Tetratricopeptide repeat domain"/>
    <property type="match status" value="1"/>
</dbReference>
<feature type="repeat" description="TPR" evidence="1">
    <location>
        <begin position="475"/>
        <end position="508"/>
    </location>
</feature>
<feature type="transmembrane region" description="Helical" evidence="2">
    <location>
        <begin position="311"/>
        <end position="329"/>
    </location>
</feature>
<sequence>MNSDEVTRDEESIGNSNRVEGLDDCRANRWVTLRWAAILVAITLLAYVPAIQGGFIWDDDDYVTENDTLNSIKGLRDIWLDPSATVQYYPLVHSSFWIENHLWGLQPMGYHIVNVLLHSINALLLWRMLRLLAVPCPWLIAMIFAVHPVHVESVAWITERKNVLSGMFYLSSALCLWKCWDDESVSATETKRRYLWYGAALLLFVGALLSKTVAATFPAAFLVIVWWKSGRLTIGDFIKMAPFFFLGITLGLLTVWLEKHQVGAKGIDWELSFLDRILIAGRALWFYAGKLVWPVPLVFTYHRWDIDTAQIWQFVFPVTAIAFAIGLAIKIPRIGRGPLAAVLFFAGTLFPALGFFDVYPMRFSFVADHFQYLASIGVIVLVVVAAKTLLDRMLDDGALVGKMIAGVVIVMLAAITWQQGKIYEGLEVLWRDTIAKNPTSFMAHNNLGALLNKRGDFEEAEGYLLQSIELKPGFYESVINLAKAYEGQAKLDDALMLYRQATELNADELEGWNGMGAIVGMKGELDLAEEYFLKALELDPSRAETHANLATLHAARGDLAKAESGFTEAIALDPASADVRRNLAGVLMAQGKTAEASAELKIVLEMEPNNVSALLNLGLIAAGENKFRTAAGYFERITEIDRSNVKAHYNAGAMYDQLGDQAKAKYHFDRFEQLK</sequence>
<dbReference type="EMBL" id="JACHXU010000010">
    <property type="protein sequence ID" value="MBB3207299.1"/>
    <property type="molecule type" value="Genomic_DNA"/>
</dbReference>
<keyword evidence="1" id="KW-0802">TPR repeat</keyword>
<feature type="transmembrane region" description="Helical" evidence="2">
    <location>
        <begin position="201"/>
        <end position="225"/>
    </location>
</feature>
<feature type="transmembrane region" description="Helical" evidence="2">
    <location>
        <begin position="371"/>
        <end position="390"/>
    </location>
</feature>
<organism evidence="3 4">
    <name type="scientific">Aporhodopirellula rubra</name>
    <dbReference type="NCBI Taxonomy" id="980271"/>
    <lineage>
        <taxon>Bacteria</taxon>
        <taxon>Pseudomonadati</taxon>
        <taxon>Planctomycetota</taxon>
        <taxon>Planctomycetia</taxon>
        <taxon>Pirellulales</taxon>
        <taxon>Pirellulaceae</taxon>
        <taxon>Aporhodopirellula</taxon>
    </lineage>
</organism>
<dbReference type="SUPFAM" id="SSF48452">
    <property type="entry name" value="TPR-like"/>
    <property type="match status" value="2"/>
</dbReference>
<dbReference type="SMART" id="SM00028">
    <property type="entry name" value="TPR"/>
    <property type="match status" value="6"/>
</dbReference>
<dbReference type="Pfam" id="PF14559">
    <property type="entry name" value="TPR_19"/>
    <property type="match status" value="1"/>
</dbReference>
<feature type="transmembrane region" description="Helical" evidence="2">
    <location>
        <begin position="277"/>
        <end position="299"/>
    </location>
</feature>
<proteinExistence type="predicted"/>
<feature type="transmembrane region" description="Helical" evidence="2">
    <location>
        <begin position="341"/>
        <end position="359"/>
    </location>
</feature>
<dbReference type="InterPro" id="IPR019734">
    <property type="entry name" value="TPR_rpt"/>
</dbReference>